<proteinExistence type="evidence at transcript level"/>
<feature type="compositionally biased region" description="Acidic residues" evidence="1">
    <location>
        <begin position="456"/>
        <end position="472"/>
    </location>
</feature>
<feature type="region of interest" description="Disordered" evidence="1">
    <location>
        <begin position="588"/>
        <end position="624"/>
    </location>
</feature>
<dbReference type="GO" id="GO:0005634">
    <property type="term" value="C:nucleus"/>
    <property type="evidence" value="ECO:0007669"/>
    <property type="project" value="TreeGrafter"/>
</dbReference>
<dbReference type="EMBL" id="GANO01000179">
    <property type="protein sequence ID" value="JAB59692.1"/>
    <property type="molecule type" value="mRNA"/>
</dbReference>
<dbReference type="AlphaFoldDB" id="U5EZT6"/>
<reference evidence="2" key="1">
    <citation type="journal article" date="2014" name="Insect Biochem. Mol. Biol.">
        <title>An insight into the sialome of the frog biting fly, Corethrella appendiculata.</title>
        <authorList>
            <person name="Ribeiro J.M.C."/>
            <person name="Chagas A.C."/>
            <person name="Pham V.M."/>
            <person name="Lounibos L.P."/>
            <person name="Calvo E."/>
        </authorList>
    </citation>
    <scope>NUCLEOTIDE SEQUENCE</scope>
    <source>
        <tissue evidence="2">Salivary glands</tissue>
    </source>
</reference>
<accession>U5EZT6</accession>
<name>U5EZT6_9DIPT</name>
<feature type="compositionally biased region" description="Basic residues" evidence="1">
    <location>
        <begin position="375"/>
        <end position="387"/>
    </location>
</feature>
<feature type="compositionally biased region" description="Low complexity" evidence="1">
    <location>
        <begin position="440"/>
        <end position="450"/>
    </location>
</feature>
<feature type="compositionally biased region" description="Acidic residues" evidence="1">
    <location>
        <begin position="405"/>
        <end position="415"/>
    </location>
</feature>
<dbReference type="InterPro" id="IPR026073">
    <property type="entry name" value="GGNBP2"/>
</dbReference>
<feature type="region of interest" description="Disordered" evidence="1">
    <location>
        <begin position="366"/>
        <end position="472"/>
    </location>
</feature>
<evidence type="ECO:0000313" key="2">
    <source>
        <dbReference type="EMBL" id="JAB59692.1"/>
    </source>
</evidence>
<feature type="compositionally biased region" description="Low complexity" evidence="1">
    <location>
        <begin position="701"/>
        <end position="711"/>
    </location>
</feature>
<dbReference type="PANTHER" id="PTHR13601">
    <property type="entry name" value="GAMETOGENETIN-BINDING PROTEIN 2"/>
    <property type="match status" value="1"/>
</dbReference>
<organism evidence="2">
    <name type="scientific">Corethrella appendiculata</name>
    <dbReference type="NCBI Taxonomy" id="1370023"/>
    <lineage>
        <taxon>Eukaryota</taxon>
        <taxon>Metazoa</taxon>
        <taxon>Ecdysozoa</taxon>
        <taxon>Arthropoda</taxon>
        <taxon>Hexapoda</taxon>
        <taxon>Insecta</taxon>
        <taxon>Pterygota</taxon>
        <taxon>Neoptera</taxon>
        <taxon>Endopterygota</taxon>
        <taxon>Diptera</taxon>
        <taxon>Nematocera</taxon>
        <taxon>Culicoidea</taxon>
        <taxon>Chaoboridae</taxon>
        <taxon>Corethrella</taxon>
    </lineage>
</organism>
<dbReference type="GO" id="GO:0005737">
    <property type="term" value="C:cytoplasm"/>
    <property type="evidence" value="ECO:0007669"/>
    <property type="project" value="TreeGrafter"/>
</dbReference>
<evidence type="ECO:0008006" key="3">
    <source>
        <dbReference type="Google" id="ProtNLM"/>
    </source>
</evidence>
<sequence>MAKLTYLYRSNEENFVKITRRQIPLNSSENLMMLMDLNSKGLVFDHPAVKGRELEEFTKKYKLLTTHELKQSLQVSSSEFTSVLSQNVPCVGCRRSVERLFYQLMLSGHPTLDPVMITNKGILTVTDDKIRSPQAICTLLHKHNILLKNLLENQPRNKKSSRCSLHSLDSFRSRPFSEMWRDVWNCMKQQCKDEIAVVEAQELHTTLDNYLKKHKFCQECRTKVEKAYSLLVNESNPNKEKGYVASLYSGIKRCLSDKHIHLQTKIEYIDGLIKRAEPELNGSNSRHRERHAKTLEIAQEEVLTCIGMCIYERLRRIHVCLREEENACQVLAAVAVHALCRSFDMAVENKQGISNLELLYEEISREERTKEQKKEQKKLKKRKKRNERKNNQNESRACNSCEPDSVADDDDDDVEIDKCQCSADEEDQQPQNRHNKNGNRNKGMNNQRNINKNEDADHEDDEDEDIEDDDEEKIILCDGTVIDATMPSTKIKNLKNSVSSKCCQVVVGNSVAAATTTSANATANEDVKDEVSVGSCRSCENNNDTSNICTQASVDGGYGSSPTSSIVSSPEGSEIACSDGCCNHDQSSPSSIHHNSHSMSTTTGKVETRRCSSRNTPDNLHTNGTGYIELAQMLDHSDDDDGDDDKNYLPDELIIEYKSRDTIIKQQRAELRKQLLNNFKQLCVKTLQQKNTDNNSDKTNKNNNNNTIKTQ</sequence>
<feature type="compositionally biased region" description="Low complexity" evidence="1">
    <location>
        <begin position="588"/>
        <end position="603"/>
    </location>
</feature>
<feature type="compositionally biased region" description="Polar residues" evidence="1">
    <location>
        <begin position="613"/>
        <end position="624"/>
    </location>
</feature>
<evidence type="ECO:0000256" key="1">
    <source>
        <dbReference type="SAM" id="MobiDB-lite"/>
    </source>
</evidence>
<dbReference type="PANTHER" id="PTHR13601:SF2">
    <property type="entry name" value="GAMETOGENETIN-BINDING PROTEIN 2"/>
    <property type="match status" value="1"/>
</dbReference>
<protein>
    <recommendedName>
        <fullName evidence="3">Gametogenetin-binding protein 2-like</fullName>
    </recommendedName>
</protein>
<feature type="region of interest" description="Disordered" evidence="1">
    <location>
        <begin position="690"/>
        <end position="711"/>
    </location>
</feature>